<evidence type="ECO:0000313" key="3">
    <source>
        <dbReference type="Proteomes" id="UP000480804"/>
    </source>
</evidence>
<dbReference type="RefSeq" id="WP_189401631.1">
    <property type="nucleotide sequence ID" value="NZ_BLLO01000031.1"/>
</dbReference>
<organism evidence="2 4">
    <name type="scientific">Streptomyces gougerotii</name>
    <dbReference type="NCBI Taxonomy" id="53448"/>
    <lineage>
        <taxon>Bacteria</taxon>
        <taxon>Bacillati</taxon>
        <taxon>Actinomycetota</taxon>
        <taxon>Actinomycetes</taxon>
        <taxon>Kitasatosporales</taxon>
        <taxon>Streptomycetaceae</taxon>
        <taxon>Streptomyces</taxon>
        <taxon>Streptomyces diastaticus group</taxon>
    </lineage>
</organism>
<evidence type="ECO:0000313" key="1">
    <source>
        <dbReference type="EMBL" id="GFH81499.1"/>
    </source>
</evidence>
<dbReference type="Proteomes" id="UP000480804">
    <property type="component" value="Unassembled WGS sequence"/>
</dbReference>
<reference evidence="2" key="1">
    <citation type="journal article" date="2014" name="Int. J. Syst. Evol. Microbiol.">
        <title>Complete genome sequence of Corynebacterium casei LMG S-19264T (=DSM 44701T), isolated from a smear-ripened cheese.</title>
        <authorList>
            <consortium name="US DOE Joint Genome Institute (JGI-PGF)"/>
            <person name="Walter F."/>
            <person name="Albersmeier A."/>
            <person name="Kalinowski J."/>
            <person name="Ruckert C."/>
        </authorList>
    </citation>
    <scope>NUCLEOTIDE SEQUENCE</scope>
    <source>
        <strain evidence="2">JCM 4136</strain>
    </source>
</reference>
<name>A0A8H9LU29_9ACTN</name>
<dbReference type="Proteomes" id="UP000660975">
    <property type="component" value="Unassembled WGS sequence"/>
</dbReference>
<proteinExistence type="predicted"/>
<reference evidence="1 3" key="2">
    <citation type="submission" date="2020-02" db="EMBL/GenBank/DDBJ databases">
        <title>Whole genome shotgun sequence of Streptomyces gougerotii NBRC 13043.</title>
        <authorList>
            <person name="Ichikawa N."/>
            <person name="Komaki H."/>
            <person name="Tamura T."/>
        </authorList>
    </citation>
    <scope>NUCLEOTIDE SEQUENCE [LARGE SCALE GENOMIC DNA]</scope>
    <source>
        <strain evidence="1 3">NBRC 13043</strain>
    </source>
</reference>
<dbReference type="EMBL" id="BMSC01000028">
    <property type="protein sequence ID" value="GGU92309.1"/>
    <property type="molecule type" value="Genomic_DNA"/>
</dbReference>
<reference evidence="2" key="3">
    <citation type="submission" date="2020-09" db="EMBL/GenBank/DDBJ databases">
        <authorList>
            <person name="Sun Q."/>
            <person name="Ohkuma M."/>
        </authorList>
    </citation>
    <scope>NUCLEOTIDE SEQUENCE</scope>
    <source>
        <strain evidence="2">JCM 4136</strain>
    </source>
</reference>
<gene>
    <name evidence="2" type="ORF">GCM10010227_54570</name>
    <name evidence="1" type="ORF">Sgou_61690</name>
</gene>
<accession>A0A8H9LU29</accession>
<evidence type="ECO:0000313" key="2">
    <source>
        <dbReference type="EMBL" id="GGU92309.1"/>
    </source>
</evidence>
<evidence type="ECO:0000313" key="4">
    <source>
        <dbReference type="Proteomes" id="UP000660975"/>
    </source>
</evidence>
<dbReference type="AlphaFoldDB" id="A0A8H9LU29"/>
<dbReference type="EMBL" id="BLLO01000031">
    <property type="protein sequence ID" value="GFH81499.1"/>
    <property type="molecule type" value="Genomic_DNA"/>
</dbReference>
<sequence>MLLQRKTPSGVWHSSWPLSTPCPSTISGTVLTGDLDLARGILVIRRGLRRHTLYLEELTHQTVADWLDFRHRRWPASTSPRLLVSQRSTLDPDHPAVGKTRSVSMCRQASPWCVCVRTVLST</sequence>
<keyword evidence="3" id="KW-1185">Reference proteome</keyword>
<protein>
    <submittedName>
        <fullName evidence="2">Uncharacterized protein</fullName>
    </submittedName>
</protein>
<comment type="caution">
    <text evidence="2">The sequence shown here is derived from an EMBL/GenBank/DDBJ whole genome shotgun (WGS) entry which is preliminary data.</text>
</comment>